<dbReference type="PANTHER" id="PTHR47784">
    <property type="entry name" value="STEROL UPTAKE CONTROL PROTEIN 2"/>
    <property type="match status" value="1"/>
</dbReference>
<feature type="region of interest" description="Disordered" evidence="2">
    <location>
        <begin position="69"/>
        <end position="111"/>
    </location>
</feature>
<dbReference type="SMART" id="SM00066">
    <property type="entry name" value="GAL4"/>
    <property type="match status" value="1"/>
</dbReference>
<accession>A0AAE0WPX9</accession>
<dbReference type="InterPro" id="IPR053157">
    <property type="entry name" value="Sterol_Uptake_Regulator"/>
</dbReference>
<feature type="domain" description="Zn(2)-C6 fungal-type" evidence="3">
    <location>
        <begin position="37"/>
        <end position="67"/>
    </location>
</feature>
<evidence type="ECO:0000256" key="2">
    <source>
        <dbReference type="SAM" id="MobiDB-lite"/>
    </source>
</evidence>
<dbReference type="InterPro" id="IPR001138">
    <property type="entry name" value="Zn2Cys6_DnaBD"/>
</dbReference>
<dbReference type="InterPro" id="IPR021858">
    <property type="entry name" value="Fun_TF"/>
</dbReference>
<protein>
    <recommendedName>
        <fullName evidence="3">Zn(2)-C6 fungal-type domain-containing protein</fullName>
    </recommendedName>
</protein>
<dbReference type="InterPro" id="IPR036864">
    <property type="entry name" value="Zn2-C6_fun-type_DNA-bd_sf"/>
</dbReference>
<evidence type="ECO:0000313" key="5">
    <source>
        <dbReference type="Proteomes" id="UP001274830"/>
    </source>
</evidence>
<gene>
    <name evidence="4" type="ORF">LTR78_004335</name>
</gene>
<feature type="region of interest" description="Disordered" evidence="2">
    <location>
        <begin position="1"/>
        <end position="42"/>
    </location>
</feature>
<dbReference type="AlphaFoldDB" id="A0AAE0WPX9"/>
<dbReference type="Gene3D" id="4.10.240.10">
    <property type="entry name" value="Zn(2)-C6 fungal-type DNA-binding domain"/>
    <property type="match status" value="1"/>
</dbReference>
<dbReference type="EMBL" id="JAUTXT010000013">
    <property type="protein sequence ID" value="KAK3675694.1"/>
    <property type="molecule type" value="Genomic_DNA"/>
</dbReference>
<dbReference type="PANTHER" id="PTHR47784:SF9">
    <property type="entry name" value="ZN(II)2CYS6 TRANSCRIPTION FACTOR (EUROFUNG)"/>
    <property type="match status" value="1"/>
</dbReference>
<comment type="caution">
    <text evidence="4">The sequence shown here is derived from an EMBL/GenBank/DDBJ whole genome shotgun (WGS) entry which is preliminary data.</text>
</comment>
<name>A0AAE0WPX9_9PEZI</name>
<dbReference type="Pfam" id="PF11951">
    <property type="entry name" value="Fungal_trans_2"/>
    <property type="match status" value="1"/>
</dbReference>
<keyword evidence="1" id="KW-0539">Nucleus</keyword>
<evidence type="ECO:0000313" key="4">
    <source>
        <dbReference type="EMBL" id="KAK3675694.1"/>
    </source>
</evidence>
<dbReference type="GO" id="GO:0008270">
    <property type="term" value="F:zinc ion binding"/>
    <property type="evidence" value="ECO:0007669"/>
    <property type="project" value="InterPro"/>
</dbReference>
<dbReference type="SUPFAM" id="SSF57701">
    <property type="entry name" value="Zn2/Cys6 DNA-binding domain"/>
    <property type="match status" value="1"/>
</dbReference>
<dbReference type="Proteomes" id="UP001274830">
    <property type="component" value="Unassembled WGS sequence"/>
</dbReference>
<evidence type="ECO:0000259" key="3">
    <source>
        <dbReference type="PROSITE" id="PS50048"/>
    </source>
</evidence>
<dbReference type="PROSITE" id="PS00463">
    <property type="entry name" value="ZN2_CY6_FUNGAL_1"/>
    <property type="match status" value="1"/>
</dbReference>
<organism evidence="4 5">
    <name type="scientific">Recurvomyces mirabilis</name>
    <dbReference type="NCBI Taxonomy" id="574656"/>
    <lineage>
        <taxon>Eukaryota</taxon>
        <taxon>Fungi</taxon>
        <taxon>Dikarya</taxon>
        <taxon>Ascomycota</taxon>
        <taxon>Pezizomycotina</taxon>
        <taxon>Dothideomycetes</taxon>
        <taxon>Dothideomycetidae</taxon>
        <taxon>Mycosphaerellales</taxon>
        <taxon>Teratosphaeriaceae</taxon>
        <taxon>Recurvomyces</taxon>
    </lineage>
</organism>
<proteinExistence type="predicted"/>
<dbReference type="GO" id="GO:0001228">
    <property type="term" value="F:DNA-binding transcription activator activity, RNA polymerase II-specific"/>
    <property type="evidence" value="ECO:0007669"/>
    <property type="project" value="TreeGrafter"/>
</dbReference>
<evidence type="ECO:0000256" key="1">
    <source>
        <dbReference type="ARBA" id="ARBA00023242"/>
    </source>
</evidence>
<dbReference type="PROSITE" id="PS50048">
    <property type="entry name" value="ZN2_CY6_FUNGAL_2"/>
    <property type="match status" value="1"/>
</dbReference>
<sequence length="425" mass="47259">MQAWVTETPGGGDEQSKSLYNETGARRRRAHPKSRNGCQHCKQRRVKCDEVRPACGQCIERKWKCEYPPPEKRAHLSPPPRNDSSESLAIPKTEPETPPTSISDSGSPAAESRNAIHTGVIAYLERTSVPRRKLEPDGPQVRLAVELVDHFLDTTELWVGSSVSQTIIQRHAFPMAFHASYLLHAVLGCAASHLQFLHPGEKKYETAALHHYTRSLQAYSSQLVHDIEHGDGQAMMAASGLLAKLTFINTVAMNADEPLSPRTSPVCWIRSMQGVKVILSTPNLKTQLQTGFLLPILQRYKTPPPMDINMRVDVQDPDSPTSMLARLRDFCAISSLGAADPYTPIITRLAPYILAVPDHDSVDEMMAIVAGVETSFIELLEQCDTRALLILCYWCARLPFIQQWWTGPSARIECRLELGLAKLPA</sequence>
<dbReference type="CDD" id="cd00067">
    <property type="entry name" value="GAL4"/>
    <property type="match status" value="1"/>
</dbReference>
<reference evidence="4" key="1">
    <citation type="submission" date="2023-07" db="EMBL/GenBank/DDBJ databases">
        <title>Black Yeasts Isolated from many extreme environments.</title>
        <authorList>
            <person name="Coleine C."/>
            <person name="Stajich J.E."/>
            <person name="Selbmann L."/>
        </authorList>
    </citation>
    <scope>NUCLEOTIDE SEQUENCE</scope>
    <source>
        <strain evidence="4">CCFEE 5485</strain>
    </source>
</reference>
<keyword evidence="5" id="KW-1185">Reference proteome</keyword>
<dbReference type="Pfam" id="PF00172">
    <property type="entry name" value="Zn_clus"/>
    <property type="match status" value="1"/>
</dbReference>